<dbReference type="Pfam" id="PF08281">
    <property type="entry name" value="Sigma70_r4_2"/>
    <property type="match status" value="1"/>
</dbReference>
<proteinExistence type="inferred from homology"/>
<dbReference type="GO" id="GO:0006352">
    <property type="term" value="P:DNA-templated transcription initiation"/>
    <property type="evidence" value="ECO:0007669"/>
    <property type="project" value="InterPro"/>
</dbReference>
<dbReference type="InterPro" id="IPR014284">
    <property type="entry name" value="RNA_pol_sigma-70_dom"/>
</dbReference>
<organism evidence="7 8">
    <name type="scientific">Defluviitalea raffinosedens</name>
    <dbReference type="NCBI Taxonomy" id="1450156"/>
    <lineage>
        <taxon>Bacteria</taxon>
        <taxon>Bacillati</taxon>
        <taxon>Bacillota</taxon>
        <taxon>Clostridia</taxon>
        <taxon>Lachnospirales</taxon>
        <taxon>Defluviitaleaceae</taxon>
        <taxon>Defluviitalea</taxon>
    </lineage>
</organism>
<accession>A0A7C8HD51</accession>
<dbReference type="Proteomes" id="UP000483018">
    <property type="component" value="Unassembled WGS sequence"/>
</dbReference>
<keyword evidence="8" id="KW-1185">Reference proteome</keyword>
<dbReference type="AlphaFoldDB" id="A0A7C8HD51"/>
<keyword evidence="2" id="KW-0805">Transcription regulation</keyword>
<dbReference type="GO" id="GO:0003677">
    <property type="term" value="F:DNA binding"/>
    <property type="evidence" value="ECO:0007669"/>
    <property type="project" value="InterPro"/>
</dbReference>
<dbReference type="Pfam" id="PF04542">
    <property type="entry name" value="Sigma70_r2"/>
    <property type="match status" value="1"/>
</dbReference>
<dbReference type="SUPFAM" id="SSF88659">
    <property type="entry name" value="Sigma3 and sigma4 domains of RNA polymerase sigma factors"/>
    <property type="match status" value="1"/>
</dbReference>
<dbReference type="NCBIfam" id="TIGR02937">
    <property type="entry name" value="sigma70-ECF"/>
    <property type="match status" value="1"/>
</dbReference>
<reference evidence="7 8" key="1">
    <citation type="submission" date="2019-12" db="EMBL/GenBank/DDBJ databases">
        <title>Defluviitalea raffinosedens, isolated from a biogas fermenter, genome sequencing and characterization.</title>
        <authorList>
            <person name="Rettenmaier R."/>
            <person name="Schneider M."/>
            <person name="Neuhaus K."/>
            <person name="Liebl W."/>
            <person name="Zverlov V."/>
        </authorList>
    </citation>
    <scope>NUCLEOTIDE SEQUENCE [LARGE SCALE GENOMIC DNA]</scope>
    <source>
        <strain evidence="7 8">249c-K6</strain>
    </source>
</reference>
<dbReference type="PANTHER" id="PTHR43133:SF51">
    <property type="entry name" value="RNA POLYMERASE SIGMA FACTOR"/>
    <property type="match status" value="1"/>
</dbReference>
<comment type="similarity">
    <text evidence="1">Belongs to the sigma-70 factor family. ECF subfamily.</text>
</comment>
<dbReference type="CDD" id="cd06171">
    <property type="entry name" value="Sigma70_r4"/>
    <property type="match status" value="1"/>
</dbReference>
<evidence type="ECO:0000313" key="8">
    <source>
        <dbReference type="Proteomes" id="UP000483018"/>
    </source>
</evidence>
<dbReference type="Gene3D" id="1.10.1740.10">
    <property type="match status" value="1"/>
</dbReference>
<name>A0A7C8HD51_9FIRM</name>
<dbReference type="InterPro" id="IPR039425">
    <property type="entry name" value="RNA_pol_sigma-70-like"/>
</dbReference>
<keyword evidence="4" id="KW-0804">Transcription</keyword>
<dbReference type="InterPro" id="IPR013324">
    <property type="entry name" value="RNA_pol_sigma_r3/r4-like"/>
</dbReference>
<feature type="domain" description="RNA polymerase sigma-70 region 2" evidence="5">
    <location>
        <begin position="10"/>
        <end position="76"/>
    </location>
</feature>
<dbReference type="RefSeq" id="WP_158741617.1">
    <property type="nucleotide sequence ID" value="NZ_JAFBEP010000019.1"/>
</dbReference>
<evidence type="ECO:0000313" key="7">
    <source>
        <dbReference type="EMBL" id="KAE9629436.1"/>
    </source>
</evidence>
<protein>
    <submittedName>
        <fullName evidence="7">Sigma-70 family RNA polymerase sigma factor</fullName>
    </submittedName>
</protein>
<dbReference type="InterPro" id="IPR013325">
    <property type="entry name" value="RNA_pol_sigma_r2"/>
</dbReference>
<dbReference type="SUPFAM" id="SSF88946">
    <property type="entry name" value="Sigma2 domain of RNA polymerase sigma factors"/>
    <property type="match status" value="1"/>
</dbReference>
<dbReference type="PANTHER" id="PTHR43133">
    <property type="entry name" value="RNA POLYMERASE ECF-TYPE SIGMA FACTO"/>
    <property type="match status" value="1"/>
</dbReference>
<keyword evidence="3" id="KW-0731">Sigma factor</keyword>
<dbReference type="InterPro" id="IPR036388">
    <property type="entry name" value="WH-like_DNA-bd_sf"/>
</dbReference>
<evidence type="ECO:0000256" key="3">
    <source>
        <dbReference type="ARBA" id="ARBA00023082"/>
    </source>
</evidence>
<dbReference type="GO" id="GO:0016987">
    <property type="term" value="F:sigma factor activity"/>
    <property type="evidence" value="ECO:0007669"/>
    <property type="project" value="UniProtKB-KW"/>
</dbReference>
<dbReference type="EMBL" id="WSLF01000017">
    <property type="protein sequence ID" value="KAE9629436.1"/>
    <property type="molecule type" value="Genomic_DNA"/>
</dbReference>
<gene>
    <name evidence="7" type="ORF">GND95_13135</name>
</gene>
<feature type="domain" description="RNA polymerase sigma factor 70 region 4 type 2" evidence="6">
    <location>
        <begin position="115"/>
        <end position="166"/>
    </location>
</feature>
<dbReference type="Gene3D" id="1.10.10.10">
    <property type="entry name" value="Winged helix-like DNA-binding domain superfamily/Winged helix DNA-binding domain"/>
    <property type="match status" value="1"/>
</dbReference>
<sequence length="176" mass="20769">MTIQELEMFINEYGKGIYSFCKKLCKNSDLTEELYQDLWLKACRNIDELETNQNVKSYLLSLAIGIWRNKKRKFAWRNRIAPQKELIHETDIDQENAVGEGDILSDIIEDERKAAVLEAVNSLKDHYRLPVLLYYMEEQSIKDIAKLLNVPEGTIKRRLWTAREKLKKKLEAYIDE</sequence>
<dbReference type="OrthoDB" id="9795666at2"/>
<evidence type="ECO:0000256" key="4">
    <source>
        <dbReference type="ARBA" id="ARBA00023163"/>
    </source>
</evidence>
<comment type="caution">
    <text evidence="7">The sequence shown here is derived from an EMBL/GenBank/DDBJ whole genome shotgun (WGS) entry which is preliminary data.</text>
</comment>
<evidence type="ECO:0000256" key="2">
    <source>
        <dbReference type="ARBA" id="ARBA00023015"/>
    </source>
</evidence>
<evidence type="ECO:0000259" key="5">
    <source>
        <dbReference type="Pfam" id="PF04542"/>
    </source>
</evidence>
<evidence type="ECO:0000259" key="6">
    <source>
        <dbReference type="Pfam" id="PF08281"/>
    </source>
</evidence>
<dbReference type="InterPro" id="IPR013249">
    <property type="entry name" value="RNA_pol_sigma70_r4_t2"/>
</dbReference>
<dbReference type="InterPro" id="IPR007627">
    <property type="entry name" value="RNA_pol_sigma70_r2"/>
</dbReference>
<evidence type="ECO:0000256" key="1">
    <source>
        <dbReference type="ARBA" id="ARBA00010641"/>
    </source>
</evidence>